<sequence length="442" mass="50803">MIVYISTDGMHTTMSVRRCLCSRHTFVWLLVFHATALGVLLLMLFDRLTSSPTNPYHKAAFERWMNIRDNFDVYQKEQIQQDEMMKHKVQWRQMDAVMSFNDINKDPHNTAEEFTALQKRIKEEERRMDEAVKSANVPLDYIPPVPEFSEIDIVPYLASNITNKYLRLPKSLKGKKSFKKEIVILTPVCDVAHLIENFVKALANLSYPHEKMSVYFGEDSSTDETYSAVLLAAQELKSKHGFRDAAVFRFNVSGGVHGSWDDIHAKGNQLLRRSHLAKARNMLLKESLSKTHPDYVLWIDSDVKTLPDNLIQHLLYAKSDVVVPSCLFIQGRFKKFYDRNSWRETPTSIEDQAELPKDVLLVEGYSHSTRIFLPDLKAEGRVVHLDGVGGCVLMVRTECHRKGLVFTEEVYEHHIETEGLGKMANNMGFSVNGLPWVEVFHN</sequence>
<dbReference type="Pfam" id="PF03452">
    <property type="entry name" value="Anp1"/>
    <property type="match status" value="1"/>
</dbReference>
<dbReference type="PANTHER" id="PTHR43083">
    <property type="entry name" value="MANNAN POLYMERASE II"/>
    <property type="match status" value="1"/>
</dbReference>
<comment type="similarity">
    <text evidence="1">Belongs to the ANP1/MMN9/VAN1 family.</text>
</comment>
<dbReference type="InterPro" id="IPR029044">
    <property type="entry name" value="Nucleotide-diphossugar_trans"/>
</dbReference>
<organism evidence="3 4">
    <name type="scientific">Mya arenaria</name>
    <name type="common">Soft-shell clam</name>
    <dbReference type="NCBI Taxonomy" id="6604"/>
    <lineage>
        <taxon>Eukaryota</taxon>
        <taxon>Metazoa</taxon>
        <taxon>Spiralia</taxon>
        <taxon>Lophotrochozoa</taxon>
        <taxon>Mollusca</taxon>
        <taxon>Bivalvia</taxon>
        <taxon>Autobranchia</taxon>
        <taxon>Heteroconchia</taxon>
        <taxon>Euheterodonta</taxon>
        <taxon>Imparidentia</taxon>
        <taxon>Neoheterodontei</taxon>
        <taxon>Myida</taxon>
        <taxon>Myoidea</taxon>
        <taxon>Myidae</taxon>
        <taxon>Mya</taxon>
    </lineage>
</organism>
<proteinExistence type="inferred from homology"/>
<dbReference type="PANTHER" id="PTHR43083:SF6">
    <property type="entry name" value="MANNAN POLYMERASE COMPLEXES SUBUNIT MNN9"/>
    <property type="match status" value="1"/>
</dbReference>
<gene>
    <name evidence="3" type="ORF">MAR_009187</name>
</gene>
<keyword evidence="2" id="KW-0472">Membrane</keyword>
<dbReference type="SUPFAM" id="SSF53448">
    <property type="entry name" value="Nucleotide-diphospho-sugar transferases"/>
    <property type="match status" value="1"/>
</dbReference>
<accession>A0ABY7E2H4</accession>
<dbReference type="Proteomes" id="UP001164746">
    <property type="component" value="Chromosome 4"/>
</dbReference>
<dbReference type="Gene3D" id="3.90.550.10">
    <property type="entry name" value="Spore Coat Polysaccharide Biosynthesis Protein SpsA, Chain A"/>
    <property type="match status" value="1"/>
</dbReference>
<evidence type="ECO:0000313" key="3">
    <source>
        <dbReference type="EMBL" id="WAR02629.1"/>
    </source>
</evidence>
<dbReference type="CDD" id="cd00761">
    <property type="entry name" value="Glyco_tranf_GTA_type"/>
    <property type="match status" value="1"/>
</dbReference>
<dbReference type="EMBL" id="CP111015">
    <property type="protein sequence ID" value="WAR02629.1"/>
    <property type="molecule type" value="Genomic_DNA"/>
</dbReference>
<evidence type="ECO:0000256" key="1">
    <source>
        <dbReference type="ARBA" id="ARBA00037964"/>
    </source>
</evidence>
<evidence type="ECO:0000256" key="2">
    <source>
        <dbReference type="SAM" id="Phobius"/>
    </source>
</evidence>
<feature type="transmembrane region" description="Helical" evidence="2">
    <location>
        <begin position="26"/>
        <end position="45"/>
    </location>
</feature>
<keyword evidence="2" id="KW-0812">Transmembrane</keyword>
<reference evidence="3" key="1">
    <citation type="submission" date="2022-11" db="EMBL/GenBank/DDBJ databases">
        <title>Centuries of genome instability and evolution in soft-shell clam transmissible cancer (bioRxiv).</title>
        <authorList>
            <person name="Hart S.F.M."/>
            <person name="Yonemitsu M.A."/>
            <person name="Giersch R.M."/>
            <person name="Beal B.F."/>
            <person name="Arriagada G."/>
            <person name="Davis B.W."/>
            <person name="Ostrander E.A."/>
            <person name="Goff S.P."/>
            <person name="Metzger M.J."/>
        </authorList>
    </citation>
    <scope>NUCLEOTIDE SEQUENCE</scope>
    <source>
        <strain evidence="3">MELC-2E11</strain>
        <tissue evidence="3">Siphon/mantle</tissue>
    </source>
</reference>
<keyword evidence="4" id="KW-1185">Reference proteome</keyword>
<dbReference type="InterPro" id="IPR052086">
    <property type="entry name" value="Mannan_Polymerase_Subunit"/>
</dbReference>
<evidence type="ECO:0000313" key="4">
    <source>
        <dbReference type="Proteomes" id="UP001164746"/>
    </source>
</evidence>
<keyword evidence="2" id="KW-1133">Transmembrane helix</keyword>
<protein>
    <submittedName>
        <fullName evidence="3">ANP1-like protein</fullName>
    </submittedName>
</protein>
<name>A0ABY7E2H4_MYAAR</name>